<evidence type="ECO:0000313" key="2">
    <source>
        <dbReference type="Proteomes" id="UP001358417"/>
    </source>
</evidence>
<keyword evidence="2" id="KW-1185">Reference proteome</keyword>
<protein>
    <recommendedName>
        <fullName evidence="3">HNH nuclease domain-containing protein</fullName>
    </recommendedName>
</protein>
<accession>A0AAV9N799</accession>
<dbReference type="AlphaFoldDB" id="A0AAV9N799"/>
<dbReference type="GeneID" id="89973635"/>
<evidence type="ECO:0008006" key="3">
    <source>
        <dbReference type="Google" id="ProtNLM"/>
    </source>
</evidence>
<sequence length="383" mass="44929">MSIQEQSLFFEKLPPEIRLKIYKYVIDSAIGLYDREWIWDEGEKGDEIVPKDGLRFDGLQLLRASKKLFHESVAYANSTLQEVKCSSDWFDLVNGDNNVWQFFGRFPPVLCHRLMKVVMFASNLDVEQLPLSVNWQDSFSPKSHHFPNLRVVEVWKDVGRGFSMTQTSGFCDHVANLLLCPDGPQNFGVDHAFIQKTTFGPNFIHPQLADFFHTNNFIVHVKINLRVSVWEQYGGWPYRHGWRKIWIDDYFKHTLVWTEDHVALIDCPDMRQEHWYPEWVASPRYQREFDFLLDRDDIDMNTLFVICIDDATGEWGNDRHDRKCESWSDEDEGGRRVLHRFKMPRGSDKSCDTSIRDILVTGELSIQDSGLEEQTEVVYSRYG</sequence>
<proteinExistence type="predicted"/>
<dbReference type="Proteomes" id="UP001358417">
    <property type="component" value="Unassembled WGS sequence"/>
</dbReference>
<comment type="caution">
    <text evidence="1">The sequence shown here is derived from an EMBL/GenBank/DDBJ whole genome shotgun (WGS) entry which is preliminary data.</text>
</comment>
<name>A0AAV9N799_9EURO</name>
<dbReference type="EMBL" id="JAVRRD010000020">
    <property type="protein sequence ID" value="KAK5049036.1"/>
    <property type="molecule type" value="Genomic_DNA"/>
</dbReference>
<dbReference type="RefSeq" id="XP_064704241.1">
    <property type="nucleotide sequence ID" value="XM_064849027.1"/>
</dbReference>
<organism evidence="1 2">
    <name type="scientific">Exophiala bonariae</name>
    <dbReference type="NCBI Taxonomy" id="1690606"/>
    <lineage>
        <taxon>Eukaryota</taxon>
        <taxon>Fungi</taxon>
        <taxon>Dikarya</taxon>
        <taxon>Ascomycota</taxon>
        <taxon>Pezizomycotina</taxon>
        <taxon>Eurotiomycetes</taxon>
        <taxon>Chaetothyriomycetidae</taxon>
        <taxon>Chaetothyriales</taxon>
        <taxon>Herpotrichiellaceae</taxon>
        <taxon>Exophiala</taxon>
    </lineage>
</organism>
<reference evidence="1 2" key="1">
    <citation type="submission" date="2023-08" db="EMBL/GenBank/DDBJ databases">
        <title>Black Yeasts Isolated from many extreme environments.</title>
        <authorList>
            <person name="Coleine C."/>
            <person name="Stajich J.E."/>
            <person name="Selbmann L."/>
        </authorList>
    </citation>
    <scope>NUCLEOTIDE SEQUENCE [LARGE SCALE GENOMIC DNA]</scope>
    <source>
        <strain evidence="1 2">CCFEE 5792</strain>
    </source>
</reference>
<gene>
    <name evidence="1" type="ORF">LTR84_005458</name>
</gene>
<evidence type="ECO:0000313" key="1">
    <source>
        <dbReference type="EMBL" id="KAK5049036.1"/>
    </source>
</evidence>